<organism evidence="1 2">
    <name type="scientific">Pseudomonas fluorescens</name>
    <dbReference type="NCBI Taxonomy" id="294"/>
    <lineage>
        <taxon>Bacteria</taxon>
        <taxon>Pseudomonadati</taxon>
        <taxon>Pseudomonadota</taxon>
        <taxon>Gammaproteobacteria</taxon>
        <taxon>Pseudomonadales</taxon>
        <taxon>Pseudomonadaceae</taxon>
        <taxon>Pseudomonas</taxon>
    </lineage>
</organism>
<accession>A0A5E7S3U8</accession>
<gene>
    <name evidence="1" type="ORF">PS928_00706</name>
</gene>
<dbReference type="Proteomes" id="UP000381378">
    <property type="component" value="Unassembled WGS sequence"/>
</dbReference>
<dbReference type="AlphaFoldDB" id="A0A5E7S3U8"/>
<proteinExistence type="predicted"/>
<name>A0A5E7S3U8_PSEFL</name>
<dbReference type="EMBL" id="CABVJF010000002">
    <property type="protein sequence ID" value="VVP80754.1"/>
    <property type="molecule type" value="Genomic_DNA"/>
</dbReference>
<protein>
    <submittedName>
        <fullName evidence="1">Uncharacterized protein</fullName>
    </submittedName>
</protein>
<reference evidence="1 2" key="1">
    <citation type="submission" date="2019-09" db="EMBL/GenBank/DDBJ databases">
        <authorList>
            <person name="Chandra G."/>
            <person name="Truman W A."/>
        </authorList>
    </citation>
    <scope>NUCLEOTIDE SEQUENCE [LARGE SCALE GENOMIC DNA]</scope>
    <source>
        <strain evidence="1">PS928</strain>
    </source>
</reference>
<sequence length="73" mass="7698">MRNASPCGSELAREGVVSVNIIADFANAIASKLVPQVQPRLSIWSITQSVFNASSATAGCRDSPRICAFMPST</sequence>
<evidence type="ECO:0000313" key="1">
    <source>
        <dbReference type="EMBL" id="VVP80754.1"/>
    </source>
</evidence>
<evidence type="ECO:0000313" key="2">
    <source>
        <dbReference type="Proteomes" id="UP000381378"/>
    </source>
</evidence>